<gene>
    <name evidence="2" type="ORF">ARAM_006404</name>
</gene>
<dbReference type="GO" id="GO:0016787">
    <property type="term" value="F:hydrolase activity"/>
    <property type="evidence" value="ECO:0007669"/>
    <property type="project" value="InterPro"/>
</dbReference>
<dbReference type="STRING" id="308745.A0A0F8UKH6"/>
<sequence length="245" mass="26802">MASNPPGACCATGFKHEGTPIGEIKNINGTETYIVYPKGNQTPEKAILILSDILGIYTNTQLLADAYAANGYLCVVPDLFRGDCRTLEQFESGNADLPSWLTNHQSAVVDPVVEASIKYLRQELGIKRIGAVGYCFGGKYTCRFLKPGKVDAGYTAHPSFITEEELASISGPLSIAAAEIDPIFTTALRHKSEEILIDTKQPWQINLYSGVSHGFAVRSDLSVPHFKFAKEQAFAQAISWFCQYL</sequence>
<feature type="domain" description="Dienelactone hydrolase" evidence="1">
    <location>
        <begin position="31"/>
        <end position="245"/>
    </location>
</feature>
<dbReference type="PANTHER" id="PTHR17630:SF44">
    <property type="entry name" value="PROTEIN AIM2"/>
    <property type="match status" value="1"/>
</dbReference>
<dbReference type="Pfam" id="PF01738">
    <property type="entry name" value="DLH"/>
    <property type="match status" value="1"/>
</dbReference>
<keyword evidence="3" id="KW-1185">Reference proteome</keyword>
<dbReference type="OrthoDB" id="17560at2759"/>
<name>A0A0F8UKH6_9EURO</name>
<reference evidence="2 3" key="1">
    <citation type="submission" date="2015-02" db="EMBL/GenBank/DDBJ databases">
        <title>Draft Genome Sequences of Two Closely-Related Aflatoxigenic Aspergillus Species Obtained from the Cote d'Ivoire.</title>
        <authorList>
            <person name="Moore G.G."/>
            <person name="Beltz S.B."/>
            <person name="Mack B.M."/>
        </authorList>
    </citation>
    <scope>NUCLEOTIDE SEQUENCE [LARGE SCALE GENOMIC DNA]</scope>
    <source>
        <strain evidence="2 3">SRRC1468</strain>
    </source>
</reference>
<dbReference type="AlphaFoldDB" id="A0A0F8UKH6"/>
<dbReference type="Proteomes" id="UP000034291">
    <property type="component" value="Unassembled WGS sequence"/>
</dbReference>
<accession>A0A0F8UKH6</accession>
<evidence type="ECO:0000313" key="2">
    <source>
        <dbReference type="EMBL" id="KKK20053.1"/>
    </source>
</evidence>
<evidence type="ECO:0000313" key="3">
    <source>
        <dbReference type="Proteomes" id="UP000034291"/>
    </source>
</evidence>
<comment type="caution">
    <text evidence="2">The sequence shown here is derived from an EMBL/GenBank/DDBJ whole genome shotgun (WGS) entry which is preliminary data.</text>
</comment>
<evidence type="ECO:0000259" key="1">
    <source>
        <dbReference type="Pfam" id="PF01738"/>
    </source>
</evidence>
<organism evidence="2 3">
    <name type="scientific">Aspergillus rambellii</name>
    <dbReference type="NCBI Taxonomy" id="308745"/>
    <lineage>
        <taxon>Eukaryota</taxon>
        <taxon>Fungi</taxon>
        <taxon>Dikarya</taxon>
        <taxon>Ascomycota</taxon>
        <taxon>Pezizomycotina</taxon>
        <taxon>Eurotiomycetes</taxon>
        <taxon>Eurotiomycetidae</taxon>
        <taxon>Eurotiales</taxon>
        <taxon>Aspergillaceae</taxon>
        <taxon>Aspergillus</taxon>
        <taxon>Aspergillus subgen. Nidulantes</taxon>
    </lineage>
</organism>
<dbReference type="EMBL" id="JZBS01002124">
    <property type="protein sequence ID" value="KKK20053.1"/>
    <property type="molecule type" value="Genomic_DNA"/>
</dbReference>
<dbReference type="InterPro" id="IPR029058">
    <property type="entry name" value="AB_hydrolase_fold"/>
</dbReference>
<proteinExistence type="predicted"/>
<dbReference type="InterPro" id="IPR002925">
    <property type="entry name" value="Dienelactn_hydro"/>
</dbReference>
<dbReference type="SUPFAM" id="SSF53474">
    <property type="entry name" value="alpha/beta-Hydrolases"/>
    <property type="match status" value="1"/>
</dbReference>
<dbReference type="Gene3D" id="3.40.50.1820">
    <property type="entry name" value="alpha/beta hydrolase"/>
    <property type="match status" value="1"/>
</dbReference>
<protein>
    <recommendedName>
        <fullName evidence="1">Dienelactone hydrolase domain-containing protein</fullName>
    </recommendedName>
</protein>
<dbReference type="PANTHER" id="PTHR17630">
    <property type="entry name" value="DIENELACTONE HYDROLASE"/>
    <property type="match status" value="1"/>
</dbReference>